<name>W6XWC9_COCC2</name>
<dbReference type="RefSeq" id="XP_007713976.1">
    <property type="nucleotide sequence ID" value="XM_007715786.1"/>
</dbReference>
<organism evidence="2 3">
    <name type="scientific">Cochliobolus carbonum (strain 26-R-13)</name>
    <name type="common">Maize leaf spot fungus</name>
    <name type="synonym">Bipolaris zeicola</name>
    <dbReference type="NCBI Taxonomy" id="930089"/>
    <lineage>
        <taxon>Eukaryota</taxon>
        <taxon>Fungi</taxon>
        <taxon>Dikarya</taxon>
        <taxon>Ascomycota</taxon>
        <taxon>Pezizomycotina</taxon>
        <taxon>Dothideomycetes</taxon>
        <taxon>Pleosporomycetidae</taxon>
        <taxon>Pleosporales</taxon>
        <taxon>Pleosporineae</taxon>
        <taxon>Pleosporaceae</taxon>
        <taxon>Bipolaris</taxon>
    </lineage>
</organism>
<evidence type="ECO:0000313" key="2">
    <source>
        <dbReference type="EMBL" id="EUC31707.1"/>
    </source>
</evidence>
<evidence type="ECO:0000313" key="3">
    <source>
        <dbReference type="Proteomes" id="UP000053841"/>
    </source>
</evidence>
<evidence type="ECO:0000256" key="1">
    <source>
        <dbReference type="SAM" id="MobiDB-lite"/>
    </source>
</evidence>
<keyword evidence="3" id="KW-1185">Reference proteome</keyword>
<sequence>MRRQAKLERIQSGLAKDPGSTLPAYACKSEANGVFFGGGSDGGLGGRLHGQGYSA</sequence>
<dbReference type="EMBL" id="KI964653">
    <property type="protein sequence ID" value="EUC31707.1"/>
    <property type="molecule type" value="Genomic_DNA"/>
</dbReference>
<dbReference type="Proteomes" id="UP000053841">
    <property type="component" value="Unassembled WGS sequence"/>
</dbReference>
<protein>
    <submittedName>
        <fullName evidence="2">Uncharacterized protein</fullName>
    </submittedName>
</protein>
<dbReference type="GeneID" id="19142189"/>
<reference evidence="2 3" key="1">
    <citation type="journal article" date="2013" name="PLoS Genet.">
        <title>Comparative genome structure, secondary metabolite, and effector coding capacity across Cochliobolus pathogens.</title>
        <authorList>
            <person name="Condon B.J."/>
            <person name="Leng Y."/>
            <person name="Wu D."/>
            <person name="Bushley K.E."/>
            <person name="Ohm R.A."/>
            <person name="Otillar R."/>
            <person name="Martin J."/>
            <person name="Schackwitz W."/>
            <person name="Grimwood J."/>
            <person name="MohdZainudin N."/>
            <person name="Xue C."/>
            <person name="Wang R."/>
            <person name="Manning V.A."/>
            <person name="Dhillon B."/>
            <person name="Tu Z.J."/>
            <person name="Steffenson B.J."/>
            <person name="Salamov A."/>
            <person name="Sun H."/>
            <person name="Lowry S."/>
            <person name="LaButti K."/>
            <person name="Han J."/>
            <person name="Copeland A."/>
            <person name="Lindquist E."/>
            <person name="Barry K."/>
            <person name="Schmutz J."/>
            <person name="Baker S.E."/>
            <person name="Ciuffetti L.M."/>
            <person name="Grigoriev I.V."/>
            <person name="Zhong S."/>
            <person name="Turgeon B.G."/>
        </authorList>
    </citation>
    <scope>NUCLEOTIDE SEQUENCE [LARGE SCALE GENOMIC DNA]</scope>
    <source>
        <strain evidence="2 3">26-R-13</strain>
    </source>
</reference>
<dbReference type="AlphaFoldDB" id="W6XWC9"/>
<accession>W6XWC9</accession>
<proteinExistence type="predicted"/>
<dbReference type="KEGG" id="bze:COCCADRAFT_100597"/>
<feature type="region of interest" description="Disordered" evidence="1">
    <location>
        <begin position="1"/>
        <end position="21"/>
    </location>
</feature>
<dbReference type="HOGENOM" id="CLU_3032021_0_0_1"/>
<gene>
    <name evidence="2" type="ORF">COCCADRAFT_100597</name>
</gene>